<reference evidence="2" key="1">
    <citation type="submission" date="2014-09" db="EMBL/GenBank/DDBJ databases">
        <authorList>
            <person name="Magalhaes I.L.F."/>
            <person name="Oliveira U."/>
            <person name="Santos F.R."/>
            <person name="Vidigal T.H.D.A."/>
            <person name="Brescovit A.D."/>
            <person name="Santos A.J."/>
        </authorList>
    </citation>
    <scope>NUCLEOTIDE SEQUENCE</scope>
    <source>
        <tissue evidence="2">Shoot tissue taken approximately 20 cm above the soil surface</tissue>
    </source>
</reference>
<keyword evidence="1" id="KW-0732">Signal</keyword>
<evidence type="ECO:0000256" key="1">
    <source>
        <dbReference type="SAM" id="SignalP"/>
    </source>
</evidence>
<reference evidence="2" key="2">
    <citation type="journal article" date="2015" name="Data Brief">
        <title>Shoot transcriptome of the giant reed, Arundo donax.</title>
        <authorList>
            <person name="Barrero R.A."/>
            <person name="Guerrero F.D."/>
            <person name="Moolhuijzen P."/>
            <person name="Goolsby J.A."/>
            <person name="Tidwell J."/>
            <person name="Bellgard S.E."/>
            <person name="Bellgard M.I."/>
        </authorList>
    </citation>
    <scope>NUCLEOTIDE SEQUENCE</scope>
    <source>
        <tissue evidence="2">Shoot tissue taken approximately 20 cm above the soil surface</tissue>
    </source>
</reference>
<protein>
    <submittedName>
        <fullName evidence="2">Uncharacterized protein</fullName>
    </submittedName>
</protein>
<organism evidence="2">
    <name type="scientific">Arundo donax</name>
    <name type="common">Giant reed</name>
    <name type="synonym">Donax arundinaceus</name>
    <dbReference type="NCBI Taxonomy" id="35708"/>
    <lineage>
        <taxon>Eukaryota</taxon>
        <taxon>Viridiplantae</taxon>
        <taxon>Streptophyta</taxon>
        <taxon>Embryophyta</taxon>
        <taxon>Tracheophyta</taxon>
        <taxon>Spermatophyta</taxon>
        <taxon>Magnoliopsida</taxon>
        <taxon>Liliopsida</taxon>
        <taxon>Poales</taxon>
        <taxon>Poaceae</taxon>
        <taxon>PACMAD clade</taxon>
        <taxon>Arundinoideae</taxon>
        <taxon>Arundineae</taxon>
        <taxon>Arundo</taxon>
    </lineage>
</organism>
<feature type="chain" id="PRO_5044754983" evidence="1">
    <location>
        <begin position="18"/>
        <end position="68"/>
    </location>
</feature>
<feature type="signal peptide" evidence="1">
    <location>
        <begin position="1"/>
        <end position="17"/>
    </location>
</feature>
<dbReference type="EMBL" id="GBRH01221866">
    <property type="protein sequence ID" value="JAD76029.1"/>
    <property type="molecule type" value="Transcribed_RNA"/>
</dbReference>
<sequence>MHILLCFMLLFKFYADSVIQCCSILLGLELYVDAEDDMNWHAIYHYCSFTFIPCILIPALYSCQLTYS</sequence>
<evidence type="ECO:0000313" key="2">
    <source>
        <dbReference type="EMBL" id="JAD76029.1"/>
    </source>
</evidence>
<proteinExistence type="predicted"/>
<name>A0A0A9CI97_ARUDO</name>
<accession>A0A0A9CI97</accession>
<dbReference type="AlphaFoldDB" id="A0A0A9CI97"/>